<dbReference type="HOGENOM" id="CLU_2087940_0_0_1"/>
<accession>D7EKR2</accession>
<reference evidence="1 2" key="2">
    <citation type="journal article" date="2010" name="Nucleic Acids Res.">
        <title>BeetleBase in 2010: revisions to provide comprehensive genomic information for Tribolium castaneum.</title>
        <authorList>
            <person name="Kim H.S."/>
            <person name="Murphy T."/>
            <person name="Xia J."/>
            <person name="Caragea D."/>
            <person name="Park Y."/>
            <person name="Beeman R.W."/>
            <person name="Lorenzen M.D."/>
            <person name="Butcher S."/>
            <person name="Manak J.R."/>
            <person name="Brown S.J."/>
        </authorList>
    </citation>
    <scope>NUCLEOTIDE SEQUENCE [LARGE SCALE GENOMIC DNA]</scope>
    <source>
        <strain evidence="1 2">Georgia GA2</strain>
    </source>
</reference>
<sequence length="117" mass="13822">MLRHLISDAHEWINENPVVPTHGVEVVQMEVYGNSKRHVYGCELQPYLEWMEKIRNKCVDVPLMIRIIDANAVSPLWHSKVPRREGWDKVFLSEQLKEFVAQEEFLVLNQPCQLWVL</sequence>
<proteinExistence type="predicted"/>
<keyword evidence="2" id="KW-1185">Reference proteome</keyword>
<dbReference type="AlphaFoldDB" id="D7EKR2"/>
<reference evidence="1 2" key="1">
    <citation type="journal article" date="2008" name="Nature">
        <title>The genome of the model beetle and pest Tribolium castaneum.</title>
        <authorList>
            <consortium name="Tribolium Genome Sequencing Consortium"/>
            <person name="Richards S."/>
            <person name="Gibbs R.A."/>
            <person name="Weinstock G.M."/>
            <person name="Brown S.J."/>
            <person name="Denell R."/>
            <person name="Beeman R.W."/>
            <person name="Gibbs R."/>
            <person name="Beeman R.W."/>
            <person name="Brown S.J."/>
            <person name="Bucher G."/>
            <person name="Friedrich M."/>
            <person name="Grimmelikhuijzen C.J."/>
            <person name="Klingler M."/>
            <person name="Lorenzen M."/>
            <person name="Richards S."/>
            <person name="Roth S."/>
            <person name="Schroder R."/>
            <person name="Tautz D."/>
            <person name="Zdobnov E.M."/>
            <person name="Muzny D."/>
            <person name="Gibbs R.A."/>
            <person name="Weinstock G.M."/>
            <person name="Attaway T."/>
            <person name="Bell S."/>
            <person name="Buhay C.J."/>
            <person name="Chandrabose M.N."/>
            <person name="Chavez D."/>
            <person name="Clerk-Blankenburg K.P."/>
            <person name="Cree A."/>
            <person name="Dao M."/>
            <person name="Davis C."/>
            <person name="Chacko J."/>
            <person name="Dinh H."/>
            <person name="Dugan-Rocha S."/>
            <person name="Fowler G."/>
            <person name="Garner T.T."/>
            <person name="Garnes J."/>
            <person name="Gnirke A."/>
            <person name="Hawes A."/>
            <person name="Hernandez J."/>
            <person name="Hines S."/>
            <person name="Holder M."/>
            <person name="Hume J."/>
            <person name="Jhangiani S.N."/>
            <person name="Joshi V."/>
            <person name="Khan Z.M."/>
            <person name="Jackson L."/>
            <person name="Kovar C."/>
            <person name="Kowis A."/>
            <person name="Lee S."/>
            <person name="Lewis L.R."/>
            <person name="Margolis J."/>
            <person name="Morgan M."/>
            <person name="Nazareth L.V."/>
            <person name="Nguyen N."/>
            <person name="Okwuonu G."/>
            <person name="Parker D."/>
            <person name="Richards S."/>
            <person name="Ruiz S.J."/>
            <person name="Santibanez J."/>
            <person name="Savard J."/>
            <person name="Scherer S.E."/>
            <person name="Schneider B."/>
            <person name="Sodergren E."/>
            <person name="Tautz D."/>
            <person name="Vattahil S."/>
            <person name="Villasana D."/>
            <person name="White C.S."/>
            <person name="Wright R."/>
            <person name="Park Y."/>
            <person name="Beeman R.W."/>
            <person name="Lord J."/>
            <person name="Oppert B."/>
            <person name="Lorenzen M."/>
            <person name="Brown S."/>
            <person name="Wang L."/>
            <person name="Savard J."/>
            <person name="Tautz D."/>
            <person name="Richards S."/>
            <person name="Weinstock G."/>
            <person name="Gibbs R.A."/>
            <person name="Liu Y."/>
            <person name="Worley K."/>
            <person name="Weinstock G."/>
            <person name="Elsik C.G."/>
            <person name="Reese J.T."/>
            <person name="Elhaik E."/>
            <person name="Landan G."/>
            <person name="Graur D."/>
            <person name="Arensburger P."/>
            <person name="Atkinson P."/>
            <person name="Beeman R.W."/>
            <person name="Beidler J."/>
            <person name="Brown S.J."/>
            <person name="Demuth J.P."/>
            <person name="Drury D.W."/>
            <person name="Du Y.Z."/>
            <person name="Fujiwara H."/>
            <person name="Lorenzen M."/>
            <person name="Maselli V."/>
            <person name="Osanai M."/>
            <person name="Park Y."/>
            <person name="Robertson H.M."/>
            <person name="Tu Z."/>
            <person name="Wang J.J."/>
            <person name="Wang S."/>
            <person name="Richards S."/>
            <person name="Song H."/>
            <person name="Zhang L."/>
            <person name="Sodergren E."/>
            <person name="Werner D."/>
            <person name="Stanke M."/>
            <person name="Morgenstern B."/>
            <person name="Solovyev V."/>
            <person name="Kosarev P."/>
            <person name="Brown G."/>
            <person name="Chen H.C."/>
            <person name="Ermolaeva O."/>
            <person name="Hlavina W."/>
            <person name="Kapustin Y."/>
            <person name="Kiryutin B."/>
            <person name="Kitts P."/>
            <person name="Maglott D."/>
            <person name="Pruitt K."/>
            <person name="Sapojnikov V."/>
            <person name="Souvorov A."/>
            <person name="Mackey A.J."/>
            <person name="Waterhouse R.M."/>
            <person name="Wyder S."/>
            <person name="Zdobnov E.M."/>
            <person name="Zdobnov E.M."/>
            <person name="Wyder S."/>
            <person name="Kriventseva E.V."/>
            <person name="Kadowaki T."/>
            <person name="Bork P."/>
            <person name="Aranda M."/>
            <person name="Bao R."/>
            <person name="Beermann A."/>
            <person name="Berns N."/>
            <person name="Bolognesi R."/>
            <person name="Bonneton F."/>
            <person name="Bopp D."/>
            <person name="Brown S.J."/>
            <person name="Bucher G."/>
            <person name="Butts T."/>
            <person name="Chaumot A."/>
            <person name="Denell R.E."/>
            <person name="Ferrier D.E."/>
            <person name="Friedrich M."/>
            <person name="Gordon C.M."/>
            <person name="Jindra M."/>
            <person name="Klingler M."/>
            <person name="Lan Q."/>
            <person name="Lattorff H.M."/>
            <person name="Laudet V."/>
            <person name="von Levetsow C."/>
            <person name="Liu Z."/>
            <person name="Lutz R."/>
            <person name="Lynch J.A."/>
            <person name="da Fonseca R.N."/>
            <person name="Posnien N."/>
            <person name="Reuter R."/>
            <person name="Roth S."/>
            <person name="Savard J."/>
            <person name="Schinko J.B."/>
            <person name="Schmitt C."/>
            <person name="Schoppmeier M."/>
            <person name="Schroder R."/>
            <person name="Shippy T.D."/>
            <person name="Simonnet F."/>
            <person name="Marques-Souza H."/>
            <person name="Tautz D."/>
            <person name="Tomoyasu Y."/>
            <person name="Trauner J."/>
            <person name="Van der Zee M."/>
            <person name="Vervoort M."/>
            <person name="Wittkopp N."/>
            <person name="Wimmer E.A."/>
            <person name="Yang X."/>
            <person name="Jones A.K."/>
            <person name="Sattelle D.B."/>
            <person name="Ebert P.R."/>
            <person name="Nelson D."/>
            <person name="Scott J.G."/>
            <person name="Beeman R.W."/>
            <person name="Muthukrishnan S."/>
            <person name="Kramer K.J."/>
            <person name="Arakane Y."/>
            <person name="Beeman R.W."/>
            <person name="Zhu Q."/>
            <person name="Hogenkamp D."/>
            <person name="Dixit R."/>
            <person name="Oppert B."/>
            <person name="Jiang H."/>
            <person name="Zou Z."/>
            <person name="Marshall J."/>
            <person name="Elpidina E."/>
            <person name="Vinokurov K."/>
            <person name="Oppert C."/>
            <person name="Zou Z."/>
            <person name="Evans J."/>
            <person name="Lu Z."/>
            <person name="Zhao P."/>
            <person name="Sumathipala N."/>
            <person name="Altincicek B."/>
            <person name="Vilcinskas A."/>
            <person name="Williams M."/>
            <person name="Hultmark D."/>
            <person name="Hetru C."/>
            <person name="Jiang H."/>
            <person name="Grimmelikhuijzen C.J."/>
            <person name="Hauser F."/>
            <person name="Cazzamali G."/>
            <person name="Williamson M."/>
            <person name="Park Y."/>
            <person name="Li B."/>
            <person name="Tanaka Y."/>
            <person name="Predel R."/>
            <person name="Neupert S."/>
            <person name="Schachtner J."/>
            <person name="Verleyen P."/>
            <person name="Raible F."/>
            <person name="Bork P."/>
            <person name="Friedrich M."/>
            <person name="Walden K.K."/>
            <person name="Robertson H.M."/>
            <person name="Angeli S."/>
            <person name="Foret S."/>
            <person name="Bucher G."/>
            <person name="Schuetz S."/>
            <person name="Maleszka R."/>
            <person name="Wimmer E.A."/>
            <person name="Beeman R.W."/>
            <person name="Lorenzen M."/>
            <person name="Tomoyasu Y."/>
            <person name="Miller S.C."/>
            <person name="Grossmann D."/>
            <person name="Bucher G."/>
        </authorList>
    </citation>
    <scope>NUCLEOTIDE SEQUENCE [LARGE SCALE GENOMIC DNA]</scope>
    <source>
        <strain evidence="1 2">Georgia GA2</strain>
    </source>
</reference>
<gene>
    <name evidence="1" type="primary">GLEAN_12958</name>
    <name evidence="1" type="ORF">TcasGA2_TC012958</name>
</gene>
<protein>
    <submittedName>
        <fullName evidence="1">Retrovirus-related Pol polyprotein from type-1 retrotransposable element R1-like Protein</fullName>
    </submittedName>
</protein>
<organism evidence="1 2">
    <name type="scientific">Tribolium castaneum</name>
    <name type="common">Red flour beetle</name>
    <dbReference type="NCBI Taxonomy" id="7070"/>
    <lineage>
        <taxon>Eukaryota</taxon>
        <taxon>Metazoa</taxon>
        <taxon>Ecdysozoa</taxon>
        <taxon>Arthropoda</taxon>
        <taxon>Hexapoda</taxon>
        <taxon>Insecta</taxon>
        <taxon>Pterygota</taxon>
        <taxon>Neoptera</taxon>
        <taxon>Endopterygota</taxon>
        <taxon>Coleoptera</taxon>
        <taxon>Polyphaga</taxon>
        <taxon>Cucujiformia</taxon>
        <taxon>Tenebrionidae</taxon>
        <taxon>Tenebrionidae incertae sedis</taxon>
        <taxon>Tribolium</taxon>
    </lineage>
</organism>
<dbReference type="PhylomeDB" id="D7EKR2"/>
<dbReference type="Proteomes" id="UP000007266">
    <property type="component" value="Unassembled WGS sequence"/>
</dbReference>
<evidence type="ECO:0000313" key="1">
    <source>
        <dbReference type="EMBL" id="EFA11639.1"/>
    </source>
</evidence>
<name>D7EKR2_TRICA</name>
<dbReference type="InParanoid" id="D7EKR2"/>
<evidence type="ECO:0000313" key="2">
    <source>
        <dbReference type="Proteomes" id="UP000007266"/>
    </source>
</evidence>
<dbReference type="EMBL" id="KQ971637">
    <property type="protein sequence ID" value="EFA11639.1"/>
    <property type="molecule type" value="Genomic_DNA"/>
</dbReference>